<sequence>MDENERTRVIKFGIIDEYDLTRGSSCYHSLLKIGEFEHIAVTPKNFIMFNSGKFKKSYDIKSICAKYIKSHHIIVSITPNPNRIQIFLITNLYQPIYTSEPIDQVGICHIIFSEKHQIIFTLGIGIKSWLLEKSYTREGNAKINTGFRVTFLKSFALNYMAPLLTNPCWIESKSQLVLPSKDGIICFDADGNMLKCPISLNSEKFTLYLYNENTNKALTSDGDQGVCLWNKHGRLKYHFTSVTKPIYIAYQMTNEFYIIYDSSAFISIFDIKTGRVFPLVKLDAPPLHIFFERERGKSTMLFVFQRNKAKAYRVVIPWSLWRKVTTEPLKITRCPKANGAARIAVLLKDASIQLFSPVTRNLLSLCHARITGFPISVLVDRGMQNMAKSRDQLFVTFDNGLLAVFGTNGQLMEPVLMVDIKATCCALSMFCHKWCLLIGTSKGDIIIYEYRKLRFLKRIGQKREMIYEILHHDDTNSFFVSYQDVIVRYNTETGNIDEEVNCQHGIISSVCGYNIVIGYEDGTFNIFRITQKNLQQIHGREKPLHKGKVTGITAGISFFVTSGYDGSVLVWSNDCEVLVQLILPLPILSVAFLNGKRGLLIGTPSEIMIVNGSSLFGIQVDPEDPLFDNFDRLKDQMNGIFQLFDDFDHCEEEDINFLFERNKEENEEEESDNSEFEFDIDIDAKHQWVPNFVKIEPIYIDKPQRKKKVTIENNNNNNNNNKKEDEEEWRDAMGRSMKDLIDLKEMEMIMDELEKAKETEQKEDKEREKSIEEEEQYEEEDLYEYVSEEDEIYEKEINKSPSKVSSRISEKRSKSTVKSNLDKVKEDKNTEGKTTPKKSPKFKKGENISSHSAKTMRENSSSLSQISGNNSSLSNLMRSSKSVVSDIEKSTRSSKAPASLSSLSLSLSNSNPNSNSNSNSPSKSNSDSQKSSKTNSKKSNKNSSEQNFSPKSEEKLSKKSTNVDQKSSTNNGQKQLKNVSVNNQKLPKRIPPINSPRINQRQNQNQNQVVRKSIVKSDNTNNESAVVSEVKLEFPSSKYGGLMESEVSNELPNNRIEIETQLPKSINKKNKNKTSKGERTPILHTKEIGMTTNKNKNKSKNKNKNENENPDVVFVDDRKIDMLMKSMKSFTGNEENIEDNFEVNSPKIISSKNPRRKMKQIQENLSSSPSKSSVIRMIKESDSTKNFRIREPQMKGENSHINENEPFIRQRNPRHVILHNTKRVVNPDIDIREYIPAQFYLDKKFLSKFIDIHDSEVQQFLRRLACFHGASFDITDNNNDDNANANENDNDDELIYQTDNESRKEESIENKLNYIKEIKEYLIKYSPHKPRVFNKPNLNYDSENYYNYERKHDIVNHHPRRISVQERSAKLQHLQDIENEDKGKSKFKPFVDFGFKKESLSDISHIFERANKKMRASAQSQRSRKIEKPIKLINSPRSSVRSGKV</sequence>
<organism evidence="2 3">
    <name type="scientific">Trichomonas vaginalis (strain ATCC PRA-98 / G3)</name>
    <dbReference type="NCBI Taxonomy" id="412133"/>
    <lineage>
        <taxon>Eukaryota</taxon>
        <taxon>Metamonada</taxon>
        <taxon>Parabasalia</taxon>
        <taxon>Trichomonadida</taxon>
        <taxon>Trichomonadidae</taxon>
        <taxon>Trichomonas</taxon>
    </lineage>
</organism>
<feature type="compositionally biased region" description="Acidic residues" evidence="1">
    <location>
        <begin position="771"/>
        <end position="793"/>
    </location>
</feature>
<feature type="compositionally biased region" description="Low complexity" evidence="1">
    <location>
        <begin position="999"/>
        <end position="1008"/>
    </location>
</feature>
<feature type="compositionally biased region" description="Low complexity" evidence="1">
    <location>
        <begin position="859"/>
        <end position="882"/>
    </location>
</feature>
<dbReference type="SUPFAM" id="SSF50978">
    <property type="entry name" value="WD40 repeat-like"/>
    <property type="match status" value="1"/>
</dbReference>
<dbReference type="OrthoDB" id="10657947at2759"/>
<feature type="compositionally biased region" description="Low complexity" evidence="1">
    <location>
        <begin position="893"/>
        <end position="934"/>
    </location>
</feature>
<dbReference type="PANTHER" id="PTHR45532:SF1">
    <property type="entry name" value="WD REPEAT-CONTAINING PROTEIN 97"/>
    <property type="match status" value="1"/>
</dbReference>
<dbReference type="PANTHER" id="PTHR45532">
    <property type="entry name" value="WD REPEAT-CONTAINING PROTEIN 97"/>
    <property type="match status" value="1"/>
</dbReference>
<evidence type="ECO:0000313" key="2">
    <source>
        <dbReference type="EMBL" id="EAY00462.1"/>
    </source>
</evidence>
<keyword evidence="3" id="KW-1185">Reference proteome</keyword>
<name>A2F3P4_TRIV3</name>
<feature type="region of interest" description="Disordered" evidence="1">
    <location>
        <begin position="709"/>
        <end position="729"/>
    </location>
</feature>
<proteinExistence type="predicted"/>
<feature type="compositionally biased region" description="Polar residues" evidence="1">
    <location>
        <begin position="1161"/>
        <end position="1173"/>
    </location>
</feature>
<dbReference type="InParanoid" id="A2F3P4"/>
<accession>A2F3P4</accession>
<feature type="compositionally biased region" description="Basic and acidic residues" evidence="1">
    <location>
        <begin position="756"/>
        <end position="770"/>
    </location>
</feature>
<dbReference type="VEuPathDB" id="TrichDB:TVAG_443320"/>
<dbReference type="InterPro" id="IPR015943">
    <property type="entry name" value="WD40/YVTN_repeat-like_dom_sf"/>
</dbReference>
<feature type="compositionally biased region" description="Polar residues" evidence="1">
    <location>
        <begin position="962"/>
        <end position="985"/>
    </location>
</feature>
<reference evidence="2" key="2">
    <citation type="journal article" date="2007" name="Science">
        <title>Draft genome sequence of the sexually transmitted pathogen Trichomonas vaginalis.</title>
        <authorList>
            <person name="Carlton J.M."/>
            <person name="Hirt R.P."/>
            <person name="Silva J.C."/>
            <person name="Delcher A.L."/>
            <person name="Schatz M."/>
            <person name="Zhao Q."/>
            <person name="Wortman J.R."/>
            <person name="Bidwell S.L."/>
            <person name="Alsmark U.C.M."/>
            <person name="Besteiro S."/>
            <person name="Sicheritz-Ponten T."/>
            <person name="Noel C.J."/>
            <person name="Dacks J.B."/>
            <person name="Foster P.G."/>
            <person name="Simillion C."/>
            <person name="Van de Peer Y."/>
            <person name="Miranda-Saavedra D."/>
            <person name="Barton G.J."/>
            <person name="Westrop G.D."/>
            <person name="Mueller S."/>
            <person name="Dessi D."/>
            <person name="Fiori P.L."/>
            <person name="Ren Q."/>
            <person name="Paulsen I."/>
            <person name="Zhang H."/>
            <person name="Bastida-Corcuera F.D."/>
            <person name="Simoes-Barbosa A."/>
            <person name="Brown M.T."/>
            <person name="Hayes R.D."/>
            <person name="Mukherjee M."/>
            <person name="Okumura C.Y."/>
            <person name="Schneider R."/>
            <person name="Smith A.J."/>
            <person name="Vanacova S."/>
            <person name="Villalvazo M."/>
            <person name="Haas B.J."/>
            <person name="Pertea M."/>
            <person name="Feldblyum T.V."/>
            <person name="Utterback T.R."/>
            <person name="Shu C.L."/>
            <person name="Osoegawa K."/>
            <person name="de Jong P.J."/>
            <person name="Hrdy I."/>
            <person name="Horvathova L."/>
            <person name="Zubacova Z."/>
            <person name="Dolezal P."/>
            <person name="Malik S.B."/>
            <person name="Logsdon J.M. Jr."/>
            <person name="Henze K."/>
            <person name="Gupta A."/>
            <person name="Wang C.C."/>
            <person name="Dunne R.L."/>
            <person name="Upcroft J.A."/>
            <person name="Upcroft P."/>
            <person name="White O."/>
            <person name="Salzberg S.L."/>
            <person name="Tang P."/>
            <person name="Chiu C.-H."/>
            <person name="Lee Y.-S."/>
            <person name="Embley T.M."/>
            <person name="Coombs G.H."/>
            <person name="Mottram J.C."/>
            <person name="Tachezy J."/>
            <person name="Fraser-Liggett C.M."/>
            <person name="Johnson P.J."/>
        </authorList>
    </citation>
    <scope>NUCLEOTIDE SEQUENCE [LARGE SCALE GENOMIC DNA]</scope>
    <source>
        <strain evidence="2">G3</strain>
    </source>
</reference>
<feature type="compositionally biased region" description="Basic and acidic residues" evidence="1">
    <location>
        <begin position="1075"/>
        <end position="1087"/>
    </location>
</feature>
<feature type="region of interest" description="Disordered" evidence="1">
    <location>
        <begin position="1067"/>
        <end position="1109"/>
    </location>
</feature>
<feature type="compositionally biased region" description="Basic and acidic residues" evidence="1">
    <location>
        <begin position="820"/>
        <end position="831"/>
    </location>
</feature>
<dbReference type="KEGG" id="tva:4758280"/>
<dbReference type="SMR" id="A2F3P4"/>
<dbReference type="RefSeq" id="XP_001313391.1">
    <property type="nucleotide sequence ID" value="XM_001313390.1"/>
</dbReference>
<feature type="compositionally biased region" description="Polar residues" evidence="1">
    <location>
        <begin position="1435"/>
        <end position="1445"/>
    </location>
</feature>
<gene>
    <name evidence="2" type="ORF">TVAG_443320</name>
</gene>
<dbReference type="VEuPathDB" id="TrichDB:TVAGG3_0778150"/>
<reference evidence="2" key="1">
    <citation type="submission" date="2006-10" db="EMBL/GenBank/DDBJ databases">
        <authorList>
            <person name="Amadeo P."/>
            <person name="Zhao Q."/>
            <person name="Wortman J."/>
            <person name="Fraser-Liggett C."/>
            <person name="Carlton J."/>
        </authorList>
    </citation>
    <scope>NUCLEOTIDE SEQUENCE</scope>
    <source>
        <strain evidence="2">G3</strain>
    </source>
</reference>
<dbReference type="InterPro" id="IPR011044">
    <property type="entry name" value="Quino_amine_DH_bsu"/>
</dbReference>
<protein>
    <submittedName>
        <fullName evidence="2">Uncharacterized protein</fullName>
    </submittedName>
</protein>
<feature type="region of interest" description="Disordered" evidence="1">
    <location>
        <begin position="1152"/>
        <end position="1174"/>
    </location>
</feature>
<feature type="region of interest" description="Disordered" evidence="1">
    <location>
        <begin position="1411"/>
        <end position="1445"/>
    </location>
</feature>
<evidence type="ECO:0000256" key="1">
    <source>
        <dbReference type="SAM" id="MobiDB-lite"/>
    </source>
</evidence>
<dbReference type="SUPFAM" id="SSF50969">
    <property type="entry name" value="YVTN repeat-like/Quinoprotein amine dehydrogenase"/>
    <property type="match status" value="1"/>
</dbReference>
<feature type="region of interest" description="Disordered" evidence="1">
    <location>
        <begin position="756"/>
        <end position="1008"/>
    </location>
</feature>
<evidence type="ECO:0000313" key="3">
    <source>
        <dbReference type="Proteomes" id="UP000001542"/>
    </source>
</evidence>
<dbReference type="InterPro" id="IPR036322">
    <property type="entry name" value="WD40_repeat_dom_sf"/>
</dbReference>
<dbReference type="Proteomes" id="UP000001542">
    <property type="component" value="Unassembled WGS sequence"/>
</dbReference>
<dbReference type="EMBL" id="DS113600">
    <property type="protein sequence ID" value="EAY00462.1"/>
    <property type="molecule type" value="Genomic_DNA"/>
</dbReference>
<dbReference type="Gene3D" id="2.130.10.10">
    <property type="entry name" value="YVTN repeat-like/Quinoprotein amine dehydrogenase"/>
    <property type="match status" value="1"/>
</dbReference>